<protein>
    <submittedName>
        <fullName evidence="1">Uncharacterized protein</fullName>
    </submittedName>
</protein>
<dbReference type="Proteomes" id="UP000018948">
    <property type="component" value="Unassembled WGS sequence"/>
</dbReference>
<evidence type="ECO:0000313" key="2">
    <source>
        <dbReference type="Proteomes" id="UP000018948"/>
    </source>
</evidence>
<name>W2XYQ9_PHYNI</name>
<proteinExistence type="predicted"/>
<dbReference type="AlphaFoldDB" id="W2XYQ9"/>
<organism evidence="1 2">
    <name type="scientific">Phytophthora nicotianae P10297</name>
    <dbReference type="NCBI Taxonomy" id="1317064"/>
    <lineage>
        <taxon>Eukaryota</taxon>
        <taxon>Sar</taxon>
        <taxon>Stramenopiles</taxon>
        <taxon>Oomycota</taxon>
        <taxon>Peronosporomycetes</taxon>
        <taxon>Peronosporales</taxon>
        <taxon>Peronosporaceae</taxon>
        <taxon>Phytophthora</taxon>
    </lineage>
</organism>
<reference evidence="1 2" key="1">
    <citation type="submission" date="2013-11" db="EMBL/GenBank/DDBJ databases">
        <title>The Genome Sequence of Phytophthora parasitica P10297.</title>
        <authorList>
            <consortium name="The Broad Institute Genomics Platform"/>
            <person name="Russ C."/>
            <person name="Tyler B."/>
            <person name="Panabieres F."/>
            <person name="Shan W."/>
            <person name="Tripathy S."/>
            <person name="Grunwald N."/>
            <person name="Machado M."/>
            <person name="Johnson C.S."/>
            <person name="Walker B."/>
            <person name="Young S.K."/>
            <person name="Zeng Q."/>
            <person name="Gargeya S."/>
            <person name="Fitzgerald M."/>
            <person name="Haas B."/>
            <person name="Abouelleil A."/>
            <person name="Allen A.W."/>
            <person name="Alvarado L."/>
            <person name="Arachchi H.M."/>
            <person name="Berlin A.M."/>
            <person name="Chapman S.B."/>
            <person name="Gainer-Dewar J."/>
            <person name="Goldberg J."/>
            <person name="Griggs A."/>
            <person name="Gujja S."/>
            <person name="Hansen M."/>
            <person name="Howarth C."/>
            <person name="Imamovic A."/>
            <person name="Ireland A."/>
            <person name="Larimer J."/>
            <person name="McCowan C."/>
            <person name="Murphy C."/>
            <person name="Pearson M."/>
            <person name="Poon T.W."/>
            <person name="Priest M."/>
            <person name="Roberts A."/>
            <person name="Saif S."/>
            <person name="Shea T."/>
            <person name="Sisk P."/>
            <person name="Sykes S."/>
            <person name="Wortman J."/>
            <person name="Nusbaum C."/>
            <person name="Birren B."/>
        </authorList>
    </citation>
    <scope>NUCLEOTIDE SEQUENCE [LARGE SCALE GENOMIC DNA]</scope>
    <source>
        <strain evidence="1 2">P10297</strain>
    </source>
</reference>
<dbReference type="EMBL" id="ANIY01005400">
    <property type="protein sequence ID" value="ETP27831.1"/>
    <property type="molecule type" value="Genomic_DNA"/>
</dbReference>
<sequence length="56" mass="6429">MTSCRIPAECLRSDDFGSRWDLPHWNSDVIRTDEIKGNEARVGVPEHNMMKGEPDE</sequence>
<gene>
    <name evidence="1" type="ORF">F442_22884</name>
</gene>
<accession>W2XYQ9</accession>
<evidence type="ECO:0000313" key="1">
    <source>
        <dbReference type="EMBL" id="ETP27831.1"/>
    </source>
</evidence>
<comment type="caution">
    <text evidence="1">The sequence shown here is derived from an EMBL/GenBank/DDBJ whole genome shotgun (WGS) entry which is preliminary data.</text>
</comment>